<reference evidence="11" key="1">
    <citation type="submission" date="2017-01" db="EMBL/GenBank/DDBJ databases">
        <title>Comparative genomics of anhydrobiosis in the tardigrade Hypsibius dujardini.</title>
        <authorList>
            <person name="Yoshida Y."/>
            <person name="Koutsovoulos G."/>
            <person name="Laetsch D."/>
            <person name="Stevens L."/>
            <person name="Kumar S."/>
            <person name="Horikawa D."/>
            <person name="Ishino K."/>
            <person name="Komine S."/>
            <person name="Tomita M."/>
            <person name="Blaxter M."/>
            <person name="Arakawa K."/>
        </authorList>
    </citation>
    <scope>NUCLEOTIDE SEQUENCE [LARGE SCALE GENOMIC DNA]</scope>
    <source>
        <strain evidence="11">Z151</strain>
    </source>
</reference>
<evidence type="ECO:0000256" key="6">
    <source>
        <dbReference type="ARBA" id="ARBA00022927"/>
    </source>
</evidence>
<dbReference type="Pfam" id="PF25758">
    <property type="entry name" value="TPR_IPO11"/>
    <property type="match status" value="1"/>
</dbReference>
<dbReference type="AlphaFoldDB" id="A0A1W0WFF0"/>
<keyword evidence="6" id="KW-0653">Protein transport</keyword>
<organism evidence="10 11">
    <name type="scientific">Hypsibius exemplaris</name>
    <name type="common">Freshwater tardigrade</name>
    <dbReference type="NCBI Taxonomy" id="2072580"/>
    <lineage>
        <taxon>Eukaryota</taxon>
        <taxon>Metazoa</taxon>
        <taxon>Ecdysozoa</taxon>
        <taxon>Tardigrada</taxon>
        <taxon>Eutardigrada</taxon>
        <taxon>Parachela</taxon>
        <taxon>Hypsibioidea</taxon>
        <taxon>Hypsibiidae</taxon>
        <taxon>Hypsibius</taxon>
    </lineage>
</organism>
<dbReference type="InterPro" id="IPR016024">
    <property type="entry name" value="ARM-type_fold"/>
</dbReference>
<gene>
    <name evidence="10" type="ORF">BV898_11898</name>
</gene>
<accession>A0A1W0WFF0</accession>
<evidence type="ECO:0000313" key="11">
    <source>
        <dbReference type="Proteomes" id="UP000192578"/>
    </source>
</evidence>
<dbReference type="EMBL" id="MTYJ01000114">
    <property type="protein sequence ID" value="OQV13902.1"/>
    <property type="molecule type" value="Genomic_DNA"/>
</dbReference>
<comment type="caution">
    <text evidence="10">The sequence shown here is derived from an EMBL/GenBank/DDBJ whole genome shotgun (WGS) entry which is preliminary data.</text>
</comment>
<evidence type="ECO:0000259" key="9">
    <source>
        <dbReference type="PROSITE" id="PS50166"/>
    </source>
</evidence>
<dbReference type="InterPro" id="IPR011989">
    <property type="entry name" value="ARM-like"/>
</dbReference>
<sequence>MEPASLAALFSATLDPNHREAAEKKLNSLRKIINFGPLVLQHASNPQADQASRTAAAIFLKNYIVHQWDDVTEHDIKKAQEKGEGMPFAIHEQDKAVLREQLLEAVIDSPEVVRAQLAVALESVLKADFPEKYTNIVQRVRFCLESQQHQTWYGALMALYRLVHAFEYRPADDRIPLDEAVKFLQPLLLQRMQELLPDTSEASVSLIKICLKIFFCYVQYDFPLKVFDFKTTEGWMLTILKVFESPVPAEVDKMEQDERQETIWWKTKKWCLHIFAKVFDRYGNPKDTKKEYHAFANFFVGNLAKQILLSVFTLLSSFIHGKYVSPRCLQQSLTYVRQALKVPSCWKLIKPHATDLLARVIFPLMCYKEEDIELWQEDPIEWILCRTDVHAEYLSPEAAAQYLLHTLCKKHPKLIPDILTFIMANLTDDPARIRDKDGALHFLGIAGRTLMRRKPYKEGIESILVKHGFPEMSNPHPFIRYRAVWLFRQFAYLEYKNKDNLHMGLESARRLLMDDTQLPVRVESALALNEILDNQKAAEDFLRPHAINILRVTLDLVRLTNYEELSEVLQTFVVEFPDEVSTCATDLAGHLLQTFQNIVQKSKDSQDDERSNSLTGMSVLQTLELLNDCTTEKPQLNAQLAPIIIQVIQIILQHDLAEFYEEMFGLLTSLTSKRITPSLWEGFNICGQILAKPDCGIDYFSDMVVCLYNYATRDREGFLSDPARLEKMCTMCEHVLGNDEAGEEAQCHAAKLLEVLVLTYKGLINQYVPAIMQVVFSKLFSNVVLSELKTQLILVIVAALYYDPTSTLAVLQTAKAPDGGDLIEKFVKMWLDEVDCMFGLHDKKLAVLGLTIFMQLPPALRSPVVQALGPKLLPAALLLFQGLKRIYTHRDDESEEEWTDDEGDEEVVNTDDEDSHKKEMDDGALEGAAEEEEEDADDEDWGSDGYQSETLKHLTTPVDDEIIDEFAIFKQTIMNVQQHDLEWWNVLAHDMSETNKNLLGEMIKFADERHLNKAIDQPHVKQQ</sequence>
<dbReference type="GO" id="GO:0005635">
    <property type="term" value="C:nuclear envelope"/>
    <property type="evidence" value="ECO:0007669"/>
    <property type="project" value="TreeGrafter"/>
</dbReference>
<evidence type="ECO:0000256" key="2">
    <source>
        <dbReference type="ARBA" id="ARBA00004496"/>
    </source>
</evidence>
<feature type="compositionally biased region" description="Acidic residues" evidence="8">
    <location>
        <begin position="922"/>
        <end position="942"/>
    </location>
</feature>
<dbReference type="GO" id="GO:0031267">
    <property type="term" value="F:small GTPase binding"/>
    <property type="evidence" value="ECO:0007669"/>
    <property type="project" value="InterPro"/>
</dbReference>
<dbReference type="PANTHER" id="PTHR10997">
    <property type="entry name" value="IMPORTIN-7, 8, 11"/>
    <property type="match status" value="1"/>
</dbReference>
<comment type="similarity">
    <text evidence="3">Belongs to the importin beta family.</text>
</comment>
<dbReference type="OrthoDB" id="760868at2759"/>
<keyword evidence="11" id="KW-1185">Reference proteome</keyword>
<dbReference type="Proteomes" id="UP000192578">
    <property type="component" value="Unassembled WGS sequence"/>
</dbReference>
<proteinExistence type="inferred from homology"/>
<dbReference type="GO" id="GO:0005829">
    <property type="term" value="C:cytosol"/>
    <property type="evidence" value="ECO:0007669"/>
    <property type="project" value="TreeGrafter"/>
</dbReference>
<dbReference type="SUPFAM" id="SSF48371">
    <property type="entry name" value="ARM repeat"/>
    <property type="match status" value="1"/>
</dbReference>
<keyword evidence="7" id="KW-0539">Nucleus</keyword>
<evidence type="ECO:0000256" key="1">
    <source>
        <dbReference type="ARBA" id="ARBA00004123"/>
    </source>
</evidence>
<dbReference type="GO" id="GO:0006606">
    <property type="term" value="P:protein import into nucleus"/>
    <property type="evidence" value="ECO:0007669"/>
    <property type="project" value="TreeGrafter"/>
</dbReference>
<evidence type="ECO:0000256" key="7">
    <source>
        <dbReference type="ARBA" id="ARBA00023242"/>
    </source>
</evidence>
<protein>
    <submittedName>
        <fullName evidence="10">Importin-8</fullName>
    </submittedName>
</protein>
<dbReference type="PANTHER" id="PTHR10997:SF18">
    <property type="entry name" value="D-IMPORTIN 7_RANBP7"/>
    <property type="match status" value="1"/>
</dbReference>
<feature type="region of interest" description="Disordered" evidence="8">
    <location>
        <begin position="891"/>
        <end position="946"/>
    </location>
</feature>
<dbReference type="Gene3D" id="1.25.10.10">
    <property type="entry name" value="Leucine-rich Repeat Variant"/>
    <property type="match status" value="1"/>
</dbReference>
<feature type="compositionally biased region" description="Acidic residues" evidence="8">
    <location>
        <begin position="893"/>
        <end position="913"/>
    </location>
</feature>
<dbReference type="PROSITE" id="PS50166">
    <property type="entry name" value="IMPORTIN_B_NT"/>
    <property type="match status" value="1"/>
</dbReference>
<keyword evidence="4" id="KW-0813">Transport</keyword>
<name>A0A1W0WFF0_HYPEX</name>
<evidence type="ECO:0000313" key="10">
    <source>
        <dbReference type="EMBL" id="OQV13902.1"/>
    </source>
</evidence>
<feature type="domain" description="Importin N-terminal" evidence="9">
    <location>
        <begin position="22"/>
        <end position="108"/>
    </location>
</feature>
<keyword evidence="5" id="KW-0963">Cytoplasm</keyword>
<evidence type="ECO:0000256" key="5">
    <source>
        <dbReference type="ARBA" id="ARBA00022490"/>
    </source>
</evidence>
<comment type="subcellular location">
    <subcellularLocation>
        <location evidence="2">Cytoplasm</location>
    </subcellularLocation>
    <subcellularLocation>
        <location evidence="1">Nucleus</location>
    </subcellularLocation>
</comment>
<dbReference type="Pfam" id="PF03810">
    <property type="entry name" value="IBN_N"/>
    <property type="match status" value="1"/>
</dbReference>
<evidence type="ECO:0000256" key="3">
    <source>
        <dbReference type="ARBA" id="ARBA00007991"/>
    </source>
</evidence>
<evidence type="ECO:0000256" key="4">
    <source>
        <dbReference type="ARBA" id="ARBA00022448"/>
    </source>
</evidence>
<evidence type="ECO:0000256" key="8">
    <source>
        <dbReference type="SAM" id="MobiDB-lite"/>
    </source>
</evidence>
<dbReference type="SMART" id="SM00913">
    <property type="entry name" value="IBN_N"/>
    <property type="match status" value="1"/>
</dbReference>
<dbReference type="InterPro" id="IPR058669">
    <property type="entry name" value="TPR_IPO7/11-like"/>
</dbReference>
<dbReference type="InterPro" id="IPR001494">
    <property type="entry name" value="Importin-beta_N"/>
</dbReference>